<dbReference type="WBParaSite" id="SPAL_0000498500.1">
    <property type="protein sequence ID" value="SPAL_0000498500.1"/>
    <property type="gene ID" value="SPAL_0000498500"/>
</dbReference>
<keyword evidence="1" id="KW-1185">Reference proteome</keyword>
<dbReference type="Proteomes" id="UP000046392">
    <property type="component" value="Unplaced"/>
</dbReference>
<proteinExistence type="predicted"/>
<protein>
    <submittedName>
        <fullName evidence="2">Peptidase A1 domain-containing protein</fullName>
    </submittedName>
</protein>
<organism evidence="1 2">
    <name type="scientific">Strongyloides papillosus</name>
    <name type="common">Intestinal threadworm</name>
    <dbReference type="NCBI Taxonomy" id="174720"/>
    <lineage>
        <taxon>Eukaryota</taxon>
        <taxon>Metazoa</taxon>
        <taxon>Ecdysozoa</taxon>
        <taxon>Nematoda</taxon>
        <taxon>Chromadorea</taxon>
        <taxon>Rhabditida</taxon>
        <taxon>Tylenchina</taxon>
        <taxon>Panagrolaimomorpha</taxon>
        <taxon>Strongyloidoidea</taxon>
        <taxon>Strongyloididae</taxon>
        <taxon>Strongyloides</taxon>
    </lineage>
</organism>
<sequence>MVGVDVVIFGLFPLLQAEEDKVFELLGDEVTPSKSPRLNFNGAFSWISGSSGTMFGVSQFLEDDSNDGFEGTLLHGI</sequence>
<accession>A0A0N5BG77</accession>
<evidence type="ECO:0000313" key="2">
    <source>
        <dbReference type="WBParaSite" id="SPAL_0000498500.1"/>
    </source>
</evidence>
<reference evidence="2" key="1">
    <citation type="submission" date="2017-02" db="UniProtKB">
        <authorList>
            <consortium name="WormBaseParasite"/>
        </authorList>
    </citation>
    <scope>IDENTIFICATION</scope>
</reference>
<name>A0A0N5BG77_STREA</name>
<dbReference type="AlphaFoldDB" id="A0A0N5BG77"/>
<evidence type="ECO:0000313" key="1">
    <source>
        <dbReference type="Proteomes" id="UP000046392"/>
    </source>
</evidence>